<evidence type="ECO:0008006" key="8">
    <source>
        <dbReference type="Google" id="ProtNLM"/>
    </source>
</evidence>
<sequence length="227" mass="24746">MMLSGVLFDLDGTLLDTAEDFVHIIQAMQQEHGRAPAPAELIRAQVSDGSIGMLSTAFELSPEAPAFAALREDFLSRYEQGLAVHTRPFPGISELLDWLDAEQLPWGVVTNKLSRFSIPLLEQTGLASRCASLVCPDQVARGKPNPESALKACSDMQIDPASCIFIGDHVRDIQAGRAAGMATIAALYGYLAANEDHLAWQATHSVQHASELQPWLQQRHQPETPHV</sequence>
<dbReference type="SFLD" id="SFLDG01129">
    <property type="entry name" value="C1.5:_HAD__Beta-PGM__Phosphata"/>
    <property type="match status" value="1"/>
</dbReference>
<dbReference type="GO" id="GO:0006281">
    <property type="term" value="P:DNA repair"/>
    <property type="evidence" value="ECO:0007669"/>
    <property type="project" value="TreeGrafter"/>
</dbReference>
<dbReference type="SFLD" id="SFLDG01135">
    <property type="entry name" value="C1.5.6:_HAD__Beta-PGM__Phospha"/>
    <property type="match status" value="1"/>
</dbReference>
<evidence type="ECO:0000256" key="4">
    <source>
        <dbReference type="ARBA" id="ARBA00022842"/>
    </source>
</evidence>
<dbReference type="NCBIfam" id="TIGR01509">
    <property type="entry name" value="HAD-SF-IA-v3"/>
    <property type="match status" value="1"/>
</dbReference>
<dbReference type="InterPro" id="IPR023214">
    <property type="entry name" value="HAD_sf"/>
</dbReference>
<keyword evidence="5" id="KW-0119">Carbohydrate metabolism</keyword>
<dbReference type="EMBL" id="MUBC01000015">
    <property type="protein sequence ID" value="ONM44286.1"/>
    <property type="molecule type" value="Genomic_DNA"/>
</dbReference>
<dbReference type="Gene3D" id="3.40.50.1000">
    <property type="entry name" value="HAD superfamily/HAD-like"/>
    <property type="match status" value="1"/>
</dbReference>
<proteinExistence type="predicted"/>
<evidence type="ECO:0000256" key="1">
    <source>
        <dbReference type="ARBA" id="ARBA00001946"/>
    </source>
</evidence>
<dbReference type="PANTHER" id="PTHR43434">
    <property type="entry name" value="PHOSPHOGLYCOLATE PHOSPHATASE"/>
    <property type="match status" value="1"/>
</dbReference>
<keyword evidence="4" id="KW-0460">Magnesium</keyword>
<dbReference type="Pfam" id="PF13419">
    <property type="entry name" value="HAD_2"/>
    <property type="match status" value="1"/>
</dbReference>
<keyword evidence="7" id="KW-1185">Reference proteome</keyword>
<dbReference type="AlphaFoldDB" id="A0A1S8DHN1"/>
<name>A0A1S8DHN1_9GAMM</name>
<evidence type="ECO:0000313" key="6">
    <source>
        <dbReference type="EMBL" id="ONM44286.1"/>
    </source>
</evidence>
<gene>
    <name evidence="6" type="ORF">BXT89_08575</name>
</gene>
<keyword evidence="2" id="KW-0479">Metal-binding</keyword>
<accession>A0A1S8DHN1</accession>
<keyword evidence="3" id="KW-0378">Hydrolase</keyword>
<dbReference type="GO" id="GO:0008967">
    <property type="term" value="F:phosphoglycolate phosphatase activity"/>
    <property type="evidence" value="ECO:0007669"/>
    <property type="project" value="TreeGrafter"/>
</dbReference>
<reference evidence="6 7" key="1">
    <citation type="submission" date="2017-01" db="EMBL/GenBank/DDBJ databases">
        <title>Draft genome sequence of Pseudomonas pachastrellae type strain CCUG 46540T from a deep sea.</title>
        <authorList>
            <person name="Gomila M."/>
            <person name="Mulet M."/>
            <person name="Lalucat J."/>
            <person name="Garcia-Valdes E."/>
        </authorList>
    </citation>
    <scope>NUCLEOTIDE SEQUENCE [LARGE SCALE GENOMIC DNA]</scope>
    <source>
        <strain evidence="6 7">CCUG 46540</strain>
    </source>
</reference>
<dbReference type="Gene3D" id="1.10.150.240">
    <property type="entry name" value="Putative phosphatase, domain 2"/>
    <property type="match status" value="1"/>
</dbReference>
<protein>
    <recommendedName>
        <fullName evidence="8">Phosphoglycolate phosphatase</fullName>
    </recommendedName>
</protein>
<dbReference type="InterPro" id="IPR041492">
    <property type="entry name" value="HAD_2"/>
</dbReference>
<dbReference type="SUPFAM" id="SSF56784">
    <property type="entry name" value="HAD-like"/>
    <property type="match status" value="1"/>
</dbReference>
<dbReference type="InterPro" id="IPR050155">
    <property type="entry name" value="HAD-like_hydrolase_sf"/>
</dbReference>
<dbReference type="FunFam" id="3.40.50.1000:FF:000022">
    <property type="entry name" value="Phosphoglycolate phosphatase"/>
    <property type="match status" value="1"/>
</dbReference>
<dbReference type="SFLD" id="SFLDS00003">
    <property type="entry name" value="Haloacid_Dehalogenase"/>
    <property type="match status" value="1"/>
</dbReference>
<dbReference type="Proteomes" id="UP000242847">
    <property type="component" value="Unassembled WGS sequence"/>
</dbReference>
<comment type="cofactor">
    <cofactor evidence="1">
        <name>Mg(2+)</name>
        <dbReference type="ChEBI" id="CHEBI:18420"/>
    </cofactor>
</comment>
<evidence type="ECO:0000256" key="5">
    <source>
        <dbReference type="ARBA" id="ARBA00023277"/>
    </source>
</evidence>
<dbReference type="PANTHER" id="PTHR43434:SF23">
    <property type="entry name" value="PHOSPHOGLYCOLATE PHOSPHATASE"/>
    <property type="match status" value="1"/>
</dbReference>
<dbReference type="STRING" id="254161.SAMN05216256_11788"/>
<dbReference type="GO" id="GO:0005829">
    <property type="term" value="C:cytosol"/>
    <property type="evidence" value="ECO:0007669"/>
    <property type="project" value="TreeGrafter"/>
</dbReference>
<evidence type="ECO:0000313" key="7">
    <source>
        <dbReference type="Proteomes" id="UP000242847"/>
    </source>
</evidence>
<comment type="caution">
    <text evidence="6">The sequence shown here is derived from an EMBL/GenBank/DDBJ whole genome shotgun (WGS) entry which is preliminary data.</text>
</comment>
<evidence type="ECO:0000256" key="2">
    <source>
        <dbReference type="ARBA" id="ARBA00022723"/>
    </source>
</evidence>
<evidence type="ECO:0000256" key="3">
    <source>
        <dbReference type="ARBA" id="ARBA00022801"/>
    </source>
</evidence>
<dbReference type="InterPro" id="IPR006439">
    <property type="entry name" value="HAD-SF_hydro_IA"/>
</dbReference>
<dbReference type="InterPro" id="IPR023198">
    <property type="entry name" value="PGP-like_dom2"/>
</dbReference>
<dbReference type="NCBIfam" id="TIGR01549">
    <property type="entry name" value="HAD-SF-IA-v1"/>
    <property type="match status" value="1"/>
</dbReference>
<dbReference type="InterPro" id="IPR036412">
    <property type="entry name" value="HAD-like_sf"/>
</dbReference>
<organism evidence="6 7">
    <name type="scientific">Halopseudomonas pachastrellae</name>
    <dbReference type="NCBI Taxonomy" id="254161"/>
    <lineage>
        <taxon>Bacteria</taxon>
        <taxon>Pseudomonadati</taxon>
        <taxon>Pseudomonadota</taxon>
        <taxon>Gammaproteobacteria</taxon>
        <taxon>Pseudomonadales</taxon>
        <taxon>Pseudomonadaceae</taxon>
        <taxon>Halopseudomonas</taxon>
    </lineage>
</organism>
<dbReference type="GO" id="GO:0046872">
    <property type="term" value="F:metal ion binding"/>
    <property type="evidence" value="ECO:0007669"/>
    <property type="project" value="UniProtKB-KW"/>
</dbReference>